<dbReference type="InterPro" id="IPR011629">
    <property type="entry name" value="CobW-like_C"/>
</dbReference>
<dbReference type="Pfam" id="PF02492">
    <property type="entry name" value="cobW"/>
    <property type="match status" value="1"/>
</dbReference>
<evidence type="ECO:0000313" key="4">
    <source>
        <dbReference type="EMBL" id="KOC95133.1"/>
    </source>
</evidence>
<evidence type="ECO:0000256" key="1">
    <source>
        <dbReference type="ARBA" id="ARBA00045658"/>
    </source>
</evidence>
<organism evidence="4 5">
    <name type="scientific">Winslowiella iniecta</name>
    <dbReference type="NCBI Taxonomy" id="1560201"/>
    <lineage>
        <taxon>Bacteria</taxon>
        <taxon>Pseudomonadati</taxon>
        <taxon>Pseudomonadota</taxon>
        <taxon>Gammaproteobacteria</taxon>
        <taxon>Enterobacterales</taxon>
        <taxon>Erwiniaceae</taxon>
        <taxon>Winslowiella</taxon>
    </lineage>
</organism>
<accession>A0A0L7TIA9</accession>
<dbReference type="STRING" id="1560201.NG42_03830"/>
<evidence type="ECO:0000259" key="3">
    <source>
        <dbReference type="Pfam" id="PF07683"/>
    </source>
</evidence>
<feature type="non-terminal residue" evidence="4">
    <location>
        <position position="298"/>
    </location>
</feature>
<dbReference type="InterPro" id="IPR027417">
    <property type="entry name" value="P-loop_NTPase"/>
</dbReference>
<proteinExistence type="predicted"/>
<dbReference type="EMBL" id="JRXF01000002">
    <property type="protein sequence ID" value="KOC95133.1"/>
    <property type="molecule type" value="Genomic_DNA"/>
</dbReference>
<feature type="domain" description="CobW/HypB/UreG nucleotide-binding" evidence="2">
    <location>
        <begin position="12"/>
        <end position="216"/>
    </location>
</feature>
<dbReference type="AlphaFoldDB" id="A0A0L7TIA9"/>
<dbReference type="InterPro" id="IPR051927">
    <property type="entry name" value="Zn_Chap_cDPG_Synth"/>
</dbReference>
<protein>
    <recommendedName>
        <fullName evidence="6">GTP-binding protein</fullName>
    </recommendedName>
</protein>
<dbReference type="CDD" id="cd03112">
    <property type="entry name" value="CobW-like"/>
    <property type="match status" value="1"/>
</dbReference>
<dbReference type="InterPro" id="IPR003495">
    <property type="entry name" value="CobW/HypB/UreG_nucleotide-bd"/>
</dbReference>
<gene>
    <name evidence="4" type="ORF">NG43_01885</name>
</gene>
<dbReference type="Pfam" id="PF07683">
    <property type="entry name" value="CobW_C"/>
    <property type="match status" value="1"/>
</dbReference>
<sequence>MSEVIAADSRLPVTVLSGFLGAGKTTLLNHILNNREGRRVAVIVNDMSEVNIDAALVREGGAELSRTDEKLIEMSNGCICCTLREDLLLEVTRLAQEGRFDQLVIESTGISEPLPVAETFTFEDEQGISLSSVARLDTMVTVVDGCNFLKDYQSNESIRARGESLGEADQRTVVDLLIDQIEFCDVLVLNKIDLIDVEQREQLMAILHSLNPRAKIEFAQFGKVALNKLLNTGLFDFDAAAQAPGWLKELRGEHTPETEEYGISHFVFRARRPFHPQRFWQLVAGDLPGVVRSKGYFW</sequence>
<evidence type="ECO:0008006" key="6">
    <source>
        <dbReference type="Google" id="ProtNLM"/>
    </source>
</evidence>
<feature type="domain" description="CobW C-terminal" evidence="3">
    <location>
        <begin position="263"/>
        <end position="298"/>
    </location>
</feature>
<dbReference type="PANTHER" id="PTHR43603:SF1">
    <property type="entry name" value="ZINC-REGULATED GTPASE METALLOPROTEIN ACTIVATOR 1"/>
    <property type="match status" value="1"/>
</dbReference>
<dbReference type="SUPFAM" id="SSF52540">
    <property type="entry name" value="P-loop containing nucleoside triphosphate hydrolases"/>
    <property type="match status" value="1"/>
</dbReference>
<evidence type="ECO:0000259" key="2">
    <source>
        <dbReference type="Pfam" id="PF02492"/>
    </source>
</evidence>
<name>A0A0L7TIA9_9GAMM</name>
<dbReference type="PANTHER" id="PTHR43603">
    <property type="entry name" value="COBW DOMAIN-CONTAINING PROTEIN DDB_G0274527"/>
    <property type="match status" value="1"/>
</dbReference>
<comment type="function">
    <text evidence="1">Zinc chaperone that directly transfers zinc cofactor to target proteins, thereby activating them. Zinc is transferred from the CXCC motif in the GTPase domain to the zinc binding site in target proteins in a process requiring GTP hydrolysis.</text>
</comment>
<comment type="caution">
    <text evidence="4">The sequence shown here is derived from an EMBL/GenBank/DDBJ whole genome shotgun (WGS) entry which is preliminary data.</text>
</comment>
<dbReference type="PATRIC" id="fig|1560201.4.peg.417"/>
<reference evidence="4 5" key="1">
    <citation type="journal article" date="2015" name="Int. J. Syst. Evol. Microbiol.">
        <title>Erwinia iniecta sp. nov., isolated from Russian wheat aphids (Diuraphis noxia).</title>
        <authorList>
            <person name="Campillo T."/>
            <person name="Luna E."/>
            <person name="Portier P."/>
            <person name="Fischer-Le Saux M."/>
            <person name="Lapitan N."/>
            <person name="Tisserat N.A."/>
            <person name="Leach J.E."/>
        </authorList>
    </citation>
    <scope>NUCLEOTIDE SEQUENCE [LARGE SCALE GENOMIC DNA]</scope>
    <source>
        <strain evidence="4 5">B149</strain>
    </source>
</reference>
<dbReference type="RefSeq" id="WP_241491527.1">
    <property type="nucleotide sequence ID" value="NZ_JRXF01000002.1"/>
</dbReference>
<dbReference type="Gene3D" id="3.40.50.300">
    <property type="entry name" value="P-loop containing nucleotide triphosphate hydrolases"/>
    <property type="match status" value="1"/>
</dbReference>
<evidence type="ECO:0000313" key="5">
    <source>
        <dbReference type="Proteomes" id="UP000036851"/>
    </source>
</evidence>
<dbReference type="Proteomes" id="UP000036851">
    <property type="component" value="Unassembled WGS sequence"/>
</dbReference>